<feature type="compositionally biased region" description="Basic and acidic residues" evidence="3">
    <location>
        <begin position="397"/>
        <end position="413"/>
    </location>
</feature>
<keyword evidence="1" id="KW-0433">Leucine-rich repeat</keyword>
<keyword evidence="5" id="KW-1185">Reference proteome</keyword>
<dbReference type="InterPro" id="IPR032675">
    <property type="entry name" value="LRR_dom_sf"/>
</dbReference>
<evidence type="ECO:0008006" key="6">
    <source>
        <dbReference type="Google" id="ProtNLM"/>
    </source>
</evidence>
<organism evidence="4 5">
    <name type="scientific">Piedraia hortae CBS 480.64</name>
    <dbReference type="NCBI Taxonomy" id="1314780"/>
    <lineage>
        <taxon>Eukaryota</taxon>
        <taxon>Fungi</taxon>
        <taxon>Dikarya</taxon>
        <taxon>Ascomycota</taxon>
        <taxon>Pezizomycotina</taxon>
        <taxon>Dothideomycetes</taxon>
        <taxon>Dothideomycetidae</taxon>
        <taxon>Capnodiales</taxon>
        <taxon>Piedraiaceae</taxon>
        <taxon>Piedraia</taxon>
    </lineage>
</organism>
<dbReference type="SUPFAM" id="SSF52058">
    <property type="entry name" value="L domain-like"/>
    <property type="match status" value="1"/>
</dbReference>
<dbReference type="InterPro" id="IPR001611">
    <property type="entry name" value="Leu-rich_rpt"/>
</dbReference>
<feature type="region of interest" description="Disordered" evidence="3">
    <location>
        <begin position="385"/>
        <end position="415"/>
    </location>
</feature>
<dbReference type="Pfam" id="PF13855">
    <property type="entry name" value="LRR_8"/>
    <property type="match status" value="1"/>
</dbReference>
<dbReference type="Gene3D" id="3.80.10.10">
    <property type="entry name" value="Ribonuclease Inhibitor"/>
    <property type="match status" value="1"/>
</dbReference>
<feature type="region of interest" description="Disordered" evidence="3">
    <location>
        <begin position="265"/>
        <end position="314"/>
    </location>
</feature>
<evidence type="ECO:0000313" key="4">
    <source>
        <dbReference type="EMBL" id="KAF2863991.1"/>
    </source>
</evidence>
<accession>A0A6A7C8Z6</accession>
<dbReference type="GO" id="GO:0005737">
    <property type="term" value="C:cytoplasm"/>
    <property type="evidence" value="ECO:0007669"/>
    <property type="project" value="TreeGrafter"/>
</dbReference>
<proteinExistence type="predicted"/>
<feature type="region of interest" description="Disordered" evidence="3">
    <location>
        <begin position="201"/>
        <end position="231"/>
    </location>
</feature>
<dbReference type="PANTHER" id="PTHR48051">
    <property type="match status" value="1"/>
</dbReference>
<evidence type="ECO:0000256" key="1">
    <source>
        <dbReference type="ARBA" id="ARBA00022614"/>
    </source>
</evidence>
<dbReference type="SMART" id="SM00369">
    <property type="entry name" value="LRR_TYP"/>
    <property type="match status" value="3"/>
</dbReference>
<evidence type="ECO:0000313" key="5">
    <source>
        <dbReference type="Proteomes" id="UP000799421"/>
    </source>
</evidence>
<dbReference type="InterPro" id="IPR003591">
    <property type="entry name" value="Leu-rich_rpt_typical-subtyp"/>
</dbReference>
<evidence type="ECO:0000256" key="2">
    <source>
        <dbReference type="ARBA" id="ARBA00022737"/>
    </source>
</evidence>
<sequence>MTGRAPPSFEALVTYTRKVLEDDEKRMADAGIDAQPSATLDYSSCELHSLPLELVNIFKDRVERLAISHNYLQQVPAELRLSKRLRYLNLRSNKLPCFPDVVLHLPALEILDLSKNMIEVIPEDIKNITSLKFLAIQRNRIRRLPLALGDMPSLCKLIFEDNPIEFPPPEVYQLRSATGNKAEAELCQQVKRFLRSAASWQRSRTSDERVGNADNQALTPRPPKRSVTLGRFPIRPSRGAIQADDGAIVAGPSASVSAAAAAASATVSPPPIPVRSHARDQSAKGSQSENIRARRQGFVPHRSDTSSRWNDQSTTIRPFHARDFSSLSVATSSSETHLSDVASVASVAGRGRLLSGPERSQPPSFVAPNEPPLSHVRGFVSFTASETSSIPSSPVGSRHETLRPRTNMLERRPPHGSAEVRALRRLLYSLFQLCGPVGDAAAAVKDSRLENLAFGANLHVYELDRLVKQLDGSEVAVGAVVLTAVAALDAYAGVARELRRHAPRIIMLTDAAYVRYLMMQLYMTILETRNVCVSLGYAIVSTDKPRESRARSSRTATPTQSQQGRRSGSNGSRQRQRGVTMLQNIGRPGAAPVVPLQRSASSIGPVRNEEDRVIATVRRACDMAAESLPRCMSEFILRKKHADAAAGFVSTETTRYWARAVHDCEVMMAAHASLANAVMHRSITQPQQQREIWQLCDSFVRSWTDLATNVRNLPNNEIDIKTVRAAMRPVQRAVKDLSKSIAESPLYSGPTNANRSEESSPFVTPLAAALGQAVHAGIRM</sequence>
<name>A0A6A7C8Z6_9PEZI</name>
<reference evidence="4" key="1">
    <citation type="journal article" date="2020" name="Stud. Mycol.">
        <title>101 Dothideomycetes genomes: a test case for predicting lifestyles and emergence of pathogens.</title>
        <authorList>
            <person name="Haridas S."/>
            <person name="Albert R."/>
            <person name="Binder M."/>
            <person name="Bloem J."/>
            <person name="Labutti K."/>
            <person name="Salamov A."/>
            <person name="Andreopoulos B."/>
            <person name="Baker S."/>
            <person name="Barry K."/>
            <person name="Bills G."/>
            <person name="Bluhm B."/>
            <person name="Cannon C."/>
            <person name="Castanera R."/>
            <person name="Culley D."/>
            <person name="Daum C."/>
            <person name="Ezra D."/>
            <person name="Gonzalez J."/>
            <person name="Henrissat B."/>
            <person name="Kuo A."/>
            <person name="Liang C."/>
            <person name="Lipzen A."/>
            <person name="Lutzoni F."/>
            <person name="Magnuson J."/>
            <person name="Mondo S."/>
            <person name="Nolan M."/>
            <person name="Ohm R."/>
            <person name="Pangilinan J."/>
            <person name="Park H.-J."/>
            <person name="Ramirez L."/>
            <person name="Alfaro M."/>
            <person name="Sun H."/>
            <person name="Tritt A."/>
            <person name="Yoshinaga Y."/>
            <person name="Zwiers L.-H."/>
            <person name="Turgeon B."/>
            <person name="Goodwin S."/>
            <person name="Spatafora J."/>
            <person name="Crous P."/>
            <person name="Grigoriev I."/>
        </authorList>
    </citation>
    <scope>NUCLEOTIDE SEQUENCE</scope>
    <source>
        <strain evidence="4">CBS 480.64</strain>
    </source>
</reference>
<dbReference type="Proteomes" id="UP000799421">
    <property type="component" value="Unassembled WGS sequence"/>
</dbReference>
<feature type="region of interest" description="Disordered" evidence="3">
    <location>
        <begin position="544"/>
        <end position="576"/>
    </location>
</feature>
<protein>
    <recommendedName>
        <fullName evidence="6">L domain-like protein</fullName>
    </recommendedName>
</protein>
<dbReference type="Pfam" id="PF10428">
    <property type="entry name" value="SOG2"/>
    <property type="match status" value="1"/>
</dbReference>
<dbReference type="PANTHER" id="PTHR48051:SF46">
    <property type="entry name" value="LEUCINE RICH REPEAT-CONTAINING DOMAIN PROTEIN"/>
    <property type="match status" value="1"/>
</dbReference>
<dbReference type="InterPro" id="IPR050216">
    <property type="entry name" value="LRR_domain-containing"/>
</dbReference>
<dbReference type="PROSITE" id="PS51450">
    <property type="entry name" value="LRR"/>
    <property type="match status" value="1"/>
</dbReference>
<keyword evidence="2" id="KW-0677">Repeat</keyword>
<dbReference type="InterPro" id="IPR019487">
    <property type="entry name" value="RAM_signalling_pathway_SOG2"/>
</dbReference>
<feature type="compositionally biased region" description="Low complexity" evidence="3">
    <location>
        <begin position="553"/>
        <end position="573"/>
    </location>
</feature>
<dbReference type="EMBL" id="MU005958">
    <property type="protein sequence ID" value="KAF2863991.1"/>
    <property type="molecule type" value="Genomic_DNA"/>
</dbReference>
<dbReference type="OrthoDB" id="1394818at2759"/>
<gene>
    <name evidence="4" type="ORF">K470DRAFT_254302</name>
</gene>
<dbReference type="AlphaFoldDB" id="A0A6A7C8Z6"/>
<feature type="compositionally biased region" description="Polar residues" evidence="3">
    <location>
        <begin position="385"/>
        <end position="395"/>
    </location>
</feature>
<evidence type="ECO:0000256" key="3">
    <source>
        <dbReference type="SAM" id="MobiDB-lite"/>
    </source>
</evidence>